<accession>A0A1M7NLH6</accession>
<evidence type="ECO:0000313" key="1">
    <source>
        <dbReference type="EMBL" id="SHN04183.1"/>
    </source>
</evidence>
<dbReference type="RefSeq" id="WP_073291814.1">
    <property type="nucleotide sequence ID" value="NZ_FRCP01000031.1"/>
</dbReference>
<name>A0A1M7NLH6_9FIRM</name>
<evidence type="ECO:0000313" key="2">
    <source>
        <dbReference type="Proteomes" id="UP000184038"/>
    </source>
</evidence>
<protein>
    <submittedName>
        <fullName evidence="1">Phage major tail protein, phi13 family</fullName>
    </submittedName>
</protein>
<dbReference type="AlphaFoldDB" id="A0A1M7NLH6"/>
<gene>
    <name evidence="1" type="ORF">SAMN02746066_04564</name>
</gene>
<dbReference type="OrthoDB" id="3078218at2"/>
<reference evidence="1 2" key="1">
    <citation type="submission" date="2016-11" db="EMBL/GenBank/DDBJ databases">
        <authorList>
            <person name="Jaros S."/>
            <person name="Januszkiewicz K."/>
            <person name="Wedrychowicz H."/>
        </authorList>
    </citation>
    <scope>NUCLEOTIDE SEQUENCE [LARGE SCALE GENOMIC DNA]</scope>
    <source>
        <strain evidence="1 2">DSM 15930</strain>
    </source>
</reference>
<organism evidence="1 2">
    <name type="scientific">Anaerosporobacter mobilis DSM 15930</name>
    <dbReference type="NCBI Taxonomy" id="1120996"/>
    <lineage>
        <taxon>Bacteria</taxon>
        <taxon>Bacillati</taxon>
        <taxon>Bacillota</taxon>
        <taxon>Clostridia</taxon>
        <taxon>Lachnospirales</taxon>
        <taxon>Lachnospiraceae</taxon>
        <taxon>Anaerosporobacter</taxon>
    </lineage>
</organism>
<dbReference type="Proteomes" id="UP000184038">
    <property type="component" value="Unassembled WGS sequence"/>
</dbReference>
<sequence>MPGLGTIENSYRMNVKRLVYAKLLTDTKTETTYGDIKPFADARQIQITPTVATGDCYGNGSKKKSQSKITGYEITTDVNKAQVDVRADLFGHKFTANGELIIGNNDKQAEFAFGYEIDQTEGNRELVWLLKCTAQPYSYTVQQTEGDIKYASDSIKITAVMRESDENFQLIGDTNNSTFTEALAESFLSTVPTTITAATE</sequence>
<dbReference type="NCBIfam" id="TIGR01603">
    <property type="entry name" value="maj_tail_phi13"/>
    <property type="match status" value="1"/>
</dbReference>
<proteinExistence type="predicted"/>
<dbReference type="InterPro" id="IPR006490">
    <property type="entry name" value="Maj_tail_phi13"/>
</dbReference>
<keyword evidence="2" id="KW-1185">Reference proteome</keyword>
<dbReference type="STRING" id="1120996.SAMN02746066_04564"/>
<dbReference type="EMBL" id="FRCP01000031">
    <property type="protein sequence ID" value="SHN04183.1"/>
    <property type="molecule type" value="Genomic_DNA"/>
</dbReference>